<comment type="similarity">
    <text evidence="2 4">Belongs to the cytochrome P450 family.</text>
</comment>
<name>A0A7K3LWH0_9ACTN</name>
<evidence type="ECO:0000313" key="6">
    <source>
        <dbReference type="Proteomes" id="UP000466307"/>
    </source>
</evidence>
<feature type="binding site" description="axial binding residue" evidence="3">
    <location>
        <position position="428"/>
    </location>
    <ligand>
        <name>heme</name>
        <dbReference type="ChEBI" id="CHEBI:30413"/>
    </ligand>
    <ligandPart>
        <name>Fe</name>
        <dbReference type="ChEBI" id="CHEBI:18248"/>
    </ligandPart>
</feature>
<keyword evidence="3 4" id="KW-0408">Iron</keyword>
<dbReference type="PRINTS" id="PR00385">
    <property type="entry name" value="P450"/>
</dbReference>
<dbReference type="EMBL" id="JAADZU010000088">
    <property type="protein sequence ID" value="NDK91897.1"/>
    <property type="molecule type" value="Genomic_DNA"/>
</dbReference>
<dbReference type="Proteomes" id="UP000466307">
    <property type="component" value="Unassembled WGS sequence"/>
</dbReference>
<dbReference type="GO" id="GO:0004497">
    <property type="term" value="F:monooxygenase activity"/>
    <property type="evidence" value="ECO:0007669"/>
    <property type="project" value="UniProtKB-KW"/>
</dbReference>
<dbReference type="RefSeq" id="WP_157079430.1">
    <property type="nucleotide sequence ID" value="NZ_JAADZU010000088.1"/>
</dbReference>
<dbReference type="InterPro" id="IPR050121">
    <property type="entry name" value="Cytochrome_P450_monoxygenase"/>
</dbReference>
<dbReference type="InterPro" id="IPR002401">
    <property type="entry name" value="Cyt_P450_E_grp-I"/>
</dbReference>
<accession>A0A7K3LWH0</accession>
<dbReference type="Pfam" id="PF00067">
    <property type="entry name" value="p450"/>
    <property type="match status" value="1"/>
</dbReference>
<keyword evidence="6" id="KW-1185">Reference proteome</keyword>
<dbReference type="GO" id="GO:0020037">
    <property type="term" value="F:heme binding"/>
    <property type="evidence" value="ECO:0007669"/>
    <property type="project" value="InterPro"/>
</dbReference>
<evidence type="ECO:0000256" key="4">
    <source>
        <dbReference type="RuleBase" id="RU000461"/>
    </source>
</evidence>
<dbReference type="AlphaFoldDB" id="A0A7K3LWH0"/>
<keyword evidence="4" id="KW-0503">Monooxygenase</keyword>
<dbReference type="PANTHER" id="PTHR24305:SF166">
    <property type="entry name" value="CYTOCHROME P450 12A4, MITOCHONDRIAL-RELATED"/>
    <property type="match status" value="1"/>
</dbReference>
<dbReference type="GO" id="GO:0005506">
    <property type="term" value="F:iron ion binding"/>
    <property type="evidence" value="ECO:0007669"/>
    <property type="project" value="InterPro"/>
</dbReference>
<proteinExistence type="inferred from homology"/>
<dbReference type="InterPro" id="IPR001128">
    <property type="entry name" value="Cyt_P450"/>
</dbReference>
<dbReference type="PROSITE" id="PS00086">
    <property type="entry name" value="CYTOCHROME_P450"/>
    <property type="match status" value="1"/>
</dbReference>
<dbReference type="InterPro" id="IPR017972">
    <property type="entry name" value="Cyt_P450_CS"/>
</dbReference>
<keyword evidence="3 4" id="KW-0479">Metal-binding</keyword>
<evidence type="ECO:0000256" key="1">
    <source>
        <dbReference type="ARBA" id="ARBA00001971"/>
    </source>
</evidence>
<dbReference type="InterPro" id="IPR036396">
    <property type="entry name" value="Cyt_P450_sf"/>
</dbReference>
<keyword evidence="3 4" id="KW-0349">Heme</keyword>
<organism evidence="5 6">
    <name type="scientific">Gordonia desulfuricans</name>
    <dbReference type="NCBI Taxonomy" id="89051"/>
    <lineage>
        <taxon>Bacteria</taxon>
        <taxon>Bacillati</taxon>
        <taxon>Actinomycetota</taxon>
        <taxon>Actinomycetes</taxon>
        <taxon>Mycobacteriales</taxon>
        <taxon>Gordoniaceae</taxon>
        <taxon>Gordonia</taxon>
    </lineage>
</organism>
<dbReference type="PANTHER" id="PTHR24305">
    <property type="entry name" value="CYTOCHROME P450"/>
    <property type="match status" value="1"/>
</dbReference>
<comment type="cofactor">
    <cofactor evidence="1 3">
        <name>heme</name>
        <dbReference type="ChEBI" id="CHEBI:30413"/>
    </cofactor>
</comment>
<reference evidence="5 6" key="1">
    <citation type="submission" date="2020-01" db="EMBL/GenBank/DDBJ databases">
        <title>Investigation of new actinobacteria for the biodesulphurisation of diesel fuel.</title>
        <authorList>
            <person name="Athi Narayanan S.M."/>
        </authorList>
    </citation>
    <scope>NUCLEOTIDE SEQUENCE [LARGE SCALE GENOMIC DNA]</scope>
    <source>
        <strain evidence="5 6">213E</strain>
    </source>
</reference>
<keyword evidence="4" id="KW-0560">Oxidoreductase</keyword>
<gene>
    <name evidence="5" type="ORF">GYA93_20330</name>
</gene>
<protein>
    <submittedName>
        <fullName evidence="5">Cytochrome P450</fullName>
    </submittedName>
</protein>
<evidence type="ECO:0000256" key="2">
    <source>
        <dbReference type="ARBA" id="ARBA00010617"/>
    </source>
</evidence>
<dbReference type="SUPFAM" id="SSF48264">
    <property type="entry name" value="Cytochrome P450"/>
    <property type="match status" value="1"/>
</dbReference>
<dbReference type="GO" id="GO:0016705">
    <property type="term" value="F:oxidoreductase activity, acting on paired donors, with incorporation or reduction of molecular oxygen"/>
    <property type="evidence" value="ECO:0007669"/>
    <property type="project" value="InterPro"/>
</dbReference>
<evidence type="ECO:0000256" key="3">
    <source>
        <dbReference type="PIRSR" id="PIRSR602401-1"/>
    </source>
</evidence>
<dbReference type="CDD" id="cd11053">
    <property type="entry name" value="CYP110-like"/>
    <property type="match status" value="1"/>
</dbReference>
<evidence type="ECO:0000313" key="5">
    <source>
        <dbReference type="EMBL" id="NDK91897.1"/>
    </source>
</evidence>
<sequence>MGTVVRAIPRTGSATTGWHLRSADASSGIAGGDERAEQLDDDALAPAPMSKRVRIESLWNSVKFVRRQGDVLFGDAAGGSDVLCYDLAGGPGPVTVVCNPAHITSIMTADPAIAPSATRQSPLRPIVGPNSVLTSIGERHRRQRALLMPRFHGRSVAAYRESIERATAARIDAWPVGEPVRLADLAQHLTLDVIMSAVFGLPDGRPTTEAERALRTALIRALHMSTQPVATAAQLMNGFSENPVGVTKLVLRPVDRAISGILAERRAESGRRERTDITALLLDARTEDGQPLSDGEIRDELLTLVLAGHETTANTVAWTFERLTRNPGVYDDAREAVAAGDDGYVAALLNESMRNRPVVPMVAREMLRPWRFGTTLVPSGMTVLVSILLLHHRDDLYPRPFAFDPGRFLGVRPAPHTLLPFGGGNRRCLGAALAMAELTTVVTEILRRVDLETHDRPAERPRHRNVTMIPQDGGLVRALAVR</sequence>
<dbReference type="Gene3D" id="1.10.630.10">
    <property type="entry name" value="Cytochrome P450"/>
    <property type="match status" value="1"/>
</dbReference>
<dbReference type="PRINTS" id="PR00463">
    <property type="entry name" value="EP450I"/>
</dbReference>
<comment type="caution">
    <text evidence="5">The sequence shown here is derived from an EMBL/GenBank/DDBJ whole genome shotgun (WGS) entry which is preliminary data.</text>
</comment>